<dbReference type="InParanoid" id="A0A1B7N9V0"/>
<sequence length="592" mass="66466">MISPRLSGTRQLNLEISGHGNKHRFLVILGSKVLDKLSPFPFHPGDIIRFSLKGAHIERRSDSSSLFYLPVSLTFNDGLAVMLMSGPEPGKVFNTWEVDWFDTTLDIPRVADVVMHDTYVGRVEMATTNPGPSTFPQILLPETVVSEKSLEVAPVPASHEHRTPSPAGNLPQSDTQPHEKLSRAQKRRRRRKERKIEELEVQAALEARPESSGCKMAAPQVETVPSRVPPLPPTIVTPPSNPPFHEPASPTSEKSIPITETMSSPPPVTNPTSSHRQGALAMKAGLVMQGGAKFSAFKMITPGFIHVIGIVVSTKSLRQTRTNAWTRSFSLVDPSCMEDDMDVVNHELIVNCFQKKHVERLPHAEVGDIVLFRMVKAFASHGSFTGVGYDDKLRWVTYDPNTRRFRDPDRKDAPHSEILDGGLGYSFSPFYKPNMQGKEAEYCAQLADWWQEMQAKNQDITTVQCVARGMREHRLISDVTPDIFPQGYFDCTVEILHAFENTDRPYVIMEMWGKAKVLAQTMQPGEFWYLPNSRLIAKNYFEGKLVEIHKSRKLNETQSDQNPHLCALLERKKKYEQSGGTAGSSTQIDRRC</sequence>
<gene>
    <name evidence="3" type="ORF">K503DRAFT_863739</name>
</gene>
<keyword evidence="4" id="KW-1185">Reference proteome</keyword>
<evidence type="ECO:0000313" key="3">
    <source>
        <dbReference type="EMBL" id="OAX41609.1"/>
    </source>
</evidence>
<dbReference type="InterPro" id="IPR011564">
    <property type="entry name" value="Telomer_end-bd_POT1/Cdc13"/>
</dbReference>
<dbReference type="GO" id="GO:0003677">
    <property type="term" value="F:DNA binding"/>
    <property type="evidence" value="ECO:0007669"/>
    <property type="project" value="InterPro"/>
</dbReference>
<feature type="compositionally biased region" description="Basic residues" evidence="1">
    <location>
        <begin position="183"/>
        <end position="193"/>
    </location>
</feature>
<evidence type="ECO:0000259" key="2">
    <source>
        <dbReference type="Pfam" id="PF02765"/>
    </source>
</evidence>
<proteinExistence type="predicted"/>
<evidence type="ECO:0000313" key="4">
    <source>
        <dbReference type="Proteomes" id="UP000092154"/>
    </source>
</evidence>
<evidence type="ECO:0000256" key="1">
    <source>
        <dbReference type="SAM" id="MobiDB-lite"/>
    </source>
</evidence>
<accession>A0A1B7N9V0</accession>
<dbReference type="OrthoDB" id="2186770at2759"/>
<feature type="domain" description="Telomeric single stranded DNA binding POT1/Cdc13" evidence="2">
    <location>
        <begin position="304"/>
        <end position="412"/>
    </location>
</feature>
<dbReference type="Proteomes" id="UP000092154">
    <property type="component" value="Unassembled WGS sequence"/>
</dbReference>
<dbReference type="Pfam" id="PF02765">
    <property type="entry name" value="POT1"/>
    <property type="match status" value="1"/>
</dbReference>
<dbReference type="SUPFAM" id="SSF50249">
    <property type="entry name" value="Nucleic acid-binding proteins"/>
    <property type="match status" value="1"/>
</dbReference>
<dbReference type="Gene3D" id="2.40.50.140">
    <property type="entry name" value="Nucleic acid-binding proteins"/>
    <property type="match status" value="2"/>
</dbReference>
<dbReference type="GO" id="GO:0000781">
    <property type="term" value="C:chromosome, telomeric region"/>
    <property type="evidence" value="ECO:0007669"/>
    <property type="project" value="InterPro"/>
</dbReference>
<reference evidence="3 4" key="1">
    <citation type="submission" date="2016-06" db="EMBL/GenBank/DDBJ databases">
        <title>Comparative genomics of the ectomycorrhizal sister species Rhizopogon vinicolor and Rhizopogon vesiculosus (Basidiomycota: Boletales) reveals a divergence of the mating type B locus.</title>
        <authorList>
            <consortium name="DOE Joint Genome Institute"/>
            <person name="Mujic A.B."/>
            <person name="Kuo A."/>
            <person name="Tritt A."/>
            <person name="Lipzen A."/>
            <person name="Chen C."/>
            <person name="Johnson J."/>
            <person name="Sharma A."/>
            <person name="Barry K."/>
            <person name="Grigoriev I.V."/>
            <person name="Spatafora J.W."/>
        </authorList>
    </citation>
    <scope>NUCLEOTIDE SEQUENCE [LARGE SCALE GENOMIC DNA]</scope>
    <source>
        <strain evidence="3 4">AM-OR11-026</strain>
    </source>
</reference>
<protein>
    <recommendedName>
        <fullName evidence="2">Telomeric single stranded DNA binding POT1/Cdc13 domain-containing protein</fullName>
    </recommendedName>
</protein>
<dbReference type="GO" id="GO:0000723">
    <property type="term" value="P:telomere maintenance"/>
    <property type="evidence" value="ECO:0007669"/>
    <property type="project" value="InterPro"/>
</dbReference>
<dbReference type="InterPro" id="IPR012340">
    <property type="entry name" value="NA-bd_OB-fold"/>
</dbReference>
<feature type="region of interest" description="Disordered" evidence="1">
    <location>
        <begin position="150"/>
        <end position="196"/>
    </location>
</feature>
<dbReference type="EMBL" id="KV448176">
    <property type="protein sequence ID" value="OAX41609.1"/>
    <property type="molecule type" value="Genomic_DNA"/>
</dbReference>
<organism evidence="3 4">
    <name type="scientific">Rhizopogon vinicolor AM-OR11-026</name>
    <dbReference type="NCBI Taxonomy" id="1314800"/>
    <lineage>
        <taxon>Eukaryota</taxon>
        <taxon>Fungi</taxon>
        <taxon>Dikarya</taxon>
        <taxon>Basidiomycota</taxon>
        <taxon>Agaricomycotina</taxon>
        <taxon>Agaricomycetes</taxon>
        <taxon>Agaricomycetidae</taxon>
        <taxon>Boletales</taxon>
        <taxon>Suillineae</taxon>
        <taxon>Rhizopogonaceae</taxon>
        <taxon>Rhizopogon</taxon>
    </lineage>
</organism>
<dbReference type="STRING" id="1314800.A0A1B7N9V0"/>
<name>A0A1B7N9V0_9AGAM</name>
<dbReference type="AlphaFoldDB" id="A0A1B7N9V0"/>